<keyword evidence="3 7" id="KW-0645">Protease</keyword>
<accession>A0A8T0DU10</accession>
<feature type="domain" description="DUSP" evidence="10">
    <location>
        <begin position="18"/>
        <end position="127"/>
    </location>
</feature>
<dbReference type="GO" id="GO:0016579">
    <property type="term" value="P:protein deubiquitination"/>
    <property type="evidence" value="ECO:0007669"/>
    <property type="project" value="InterPro"/>
</dbReference>
<gene>
    <name evidence="11" type="ORF">P879_06190</name>
</gene>
<dbReference type="SMART" id="SM00695">
    <property type="entry name" value="DUSP"/>
    <property type="match status" value="1"/>
</dbReference>
<evidence type="ECO:0000259" key="10">
    <source>
        <dbReference type="PROSITE" id="PS51283"/>
    </source>
</evidence>
<evidence type="ECO:0000256" key="3">
    <source>
        <dbReference type="ARBA" id="ARBA00022670"/>
    </source>
</evidence>
<dbReference type="Proteomes" id="UP000699462">
    <property type="component" value="Unassembled WGS sequence"/>
</dbReference>
<dbReference type="Pfam" id="PF00443">
    <property type="entry name" value="UCH"/>
    <property type="match status" value="1"/>
</dbReference>
<dbReference type="OrthoDB" id="265776at2759"/>
<reference evidence="11 12" key="1">
    <citation type="submission" date="2019-07" db="EMBL/GenBank/DDBJ databases">
        <title>Annotation for the trematode Paragonimus westermani.</title>
        <authorList>
            <person name="Choi Y.-J."/>
        </authorList>
    </citation>
    <scope>NUCLEOTIDE SEQUENCE [LARGE SCALE GENOMIC DNA]</scope>
    <source>
        <strain evidence="11">180907_Pwestermani</strain>
    </source>
</reference>
<feature type="domain" description="USP" evidence="9">
    <location>
        <begin position="268"/>
        <end position="900"/>
    </location>
</feature>
<dbReference type="Gene3D" id="3.90.70.10">
    <property type="entry name" value="Cysteine proteinases"/>
    <property type="match status" value="2"/>
</dbReference>
<dbReference type="InterPro" id="IPR038765">
    <property type="entry name" value="Papain-like_cys_pep_sf"/>
</dbReference>
<evidence type="ECO:0000256" key="8">
    <source>
        <dbReference type="SAM" id="MobiDB-lite"/>
    </source>
</evidence>
<dbReference type="Gene3D" id="3.30.2230.10">
    <property type="entry name" value="DUSP-like"/>
    <property type="match status" value="1"/>
</dbReference>
<keyword evidence="4 7" id="KW-0833">Ubl conjugation pathway</keyword>
<dbReference type="GO" id="GO:0006508">
    <property type="term" value="P:proteolysis"/>
    <property type="evidence" value="ECO:0007669"/>
    <property type="project" value="UniProtKB-KW"/>
</dbReference>
<dbReference type="PROSITE" id="PS50235">
    <property type="entry name" value="USP_3"/>
    <property type="match status" value="1"/>
</dbReference>
<evidence type="ECO:0000259" key="9">
    <source>
        <dbReference type="PROSITE" id="PS50235"/>
    </source>
</evidence>
<dbReference type="SUPFAM" id="SSF54001">
    <property type="entry name" value="Cysteine proteinases"/>
    <property type="match status" value="1"/>
</dbReference>
<evidence type="ECO:0000256" key="5">
    <source>
        <dbReference type="ARBA" id="ARBA00022801"/>
    </source>
</evidence>
<dbReference type="PANTHER" id="PTHR21646:SF24">
    <property type="entry name" value="UBIQUITIN CARBOXYL-TERMINAL HYDROLASE"/>
    <property type="match status" value="1"/>
</dbReference>
<evidence type="ECO:0000256" key="7">
    <source>
        <dbReference type="RuleBase" id="RU366025"/>
    </source>
</evidence>
<name>A0A8T0DU10_9TREM</name>
<dbReference type="CDD" id="cd02674">
    <property type="entry name" value="Peptidase_C19R"/>
    <property type="match status" value="1"/>
</dbReference>
<dbReference type="InterPro" id="IPR018200">
    <property type="entry name" value="USP_CS"/>
</dbReference>
<dbReference type="SUPFAM" id="SSF143791">
    <property type="entry name" value="DUSP-like"/>
    <property type="match status" value="1"/>
</dbReference>
<comment type="similarity">
    <text evidence="2 7">Belongs to the peptidase C19 family.</text>
</comment>
<keyword evidence="12" id="KW-1185">Reference proteome</keyword>
<dbReference type="AlphaFoldDB" id="A0A8T0DU10"/>
<evidence type="ECO:0000313" key="11">
    <source>
        <dbReference type="EMBL" id="KAF8570121.1"/>
    </source>
</evidence>
<dbReference type="InterPro" id="IPR028889">
    <property type="entry name" value="USP"/>
</dbReference>
<comment type="caution">
    <text evidence="11">The sequence shown here is derived from an EMBL/GenBank/DDBJ whole genome shotgun (WGS) entry which is preliminary data.</text>
</comment>
<dbReference type="Pfam" id="PF06337">
    <property type="entry name" value="DUSP"/>
    <property type="match status" value="1"/>
</dbReference>
<dbReference type="InterPro" id="IPR006615">
    <property type="entry name" value="Pept_C19_DUSP"/>
</dbReference>
<dbReference type="EC" id="3.4.19.12" evidence="7"/>
<evidence type="ECO:0000256" key="4">
    <source>
        <dbReference type="ARBA" id="ARBA00022786"/>
    </source>
</evidence>
<sequence length="965" mass="109408">MVVDFNTFHNFRDHLCVATLLKQNAEVTKYLNLPVEGRSWYVIDYQWWTKWNSFIEAATDVDNLDVARDDYPGEIDNTNLLTPDGQLKPDLLREEDITVIPEEVWKMFTAFYGCVHTDTSVFKRTAVQTPSGKWVVEIYPPCFAFFELETRKVYFEGTYSESQTIGELKSLVRKHLNLGGNVNVRLFVLDGSNFEELTNDGVTIGEASLERKKALYFKIETINGLRLGYDTSGKSNGPVSSPLFASSSGTSLSQYSSGGGAREKPGVCGLSNLGNTCFMNSAIQCISNVPELTAYFLGDWKKDINKYNPLGTHGRIASAYAELIGHMWSGLYLYDVPRTLKREIALIANQFYGYAQHDSHELLVFLLDGLHEDLNRVINKPYVETKDAGDREDEVVAEEAWLNHKARNDSVIVDYFHGQLKSTVICPTCEFRSVTFDPFASLNLPLPEVSRYNKSVYLWPWVRTTQQTGPVRLEVPVTMVFYVRDLIASLEQIRRPHSDCQYFVTEVYNHSVSRPFHMDHQIRDRYGPPVFVYELPPGHLIPVRLHQTNCYNTSGWVGIPFFISVPYAIQPNVNEEFLTQSIASRLRAIGIHSPDGWGKENDRPNPIDETEDTNISDRIVCSSTMEHNSSVTAALTSTQEDPDTDVVADTASGSTSETVMDSDAILNNNEDVLSRFLAGRIRLTNDHNQEINTDLSKAVSLYDSTRVDLSYLRLTIDCSDCSLQTQLDDLMQSINPTQQAYLANSSSLSKTPLRLTDCMVKFIQAEKLSARDLWYCRRCKGEKQATKKFDLWSLPKVLVIQLKRFRSTLRSRDKIDCLVDFPIRGLDLTPWVVRNTDERYIYDLIAVSNHMGYLGGGHYTAYALNEPTKRWYLFDDASTRMIDESKVVTSAAYVLIYRRRPEDSQSVLQFSNQSNSLVSNPEDSGETVNLSNGHSYSSESLQQAHLANHLRTPLYINDDDLTNVE</sequence>
<dbReference type="EMBL" id="JTDF01001370">
    <property type="protein sequence ID" value="KAF8570121.1"/>
    <property type="molecule type" value="Genomic_DNA"/>
</dbReference>
<dbReference type="InterPro" id="IPR035927">
    <property type="entry name" value="DUSP-like_sf"/>
</dbReference>
<proteinExistence type="inferred from homology"/>
<keyword evidence="5 7" id="KW-0378">Hydrolase</keyword>
<dbReference type="PROSITE" id="PS00973">
    <property type="entry name" value="USP_2"/>
    <property type="match status" value="1"/>
</dbReference>
<evidence type="ECO:0000256" key="1">
    <source>
        <dbReference type="ARBA" id="ARBA00000707"/>
    </source>
</evidence>
<organism evidence="11 12">
    <name type="scientific">Paragonimus westermani</name>
    <dbReference type="NCBI Taxonomy" id="34504"/>
    <lineage>
        <taxon>Eukaryota</taxon>
        <taxon>Metazoa</taxon>
        <taxon>Spiralia</taxon>
        <taxon>Lophotrochozoa</taxon>
        <taxon>Platyhelminthes</taxon>
        <taxon>Trematoda</taxon>
        <taxon>Digenea</taxon>
        <taxon>Plagiorchiida</taxon>
        <taxon>Troglotremata</taxon>
        <taxon>Troglotrematidae</taxon>
        <taxon>Paragonimus</taxon>
    </lineage>
</organism>
<evidence type="ECO:0000256" key="6">
    <source>
        <dbReference type="ARBA" id="ARBA00022807"/>
    </source>
</evidence>
<evidence type="ECO:0000256" key="2">
    <source>
        <dbReference type="ARBA" id="ARBA00009085"/>
    </source>
</evidence>
<keyword evidence="6 7" id="KW-0788">Thiol protease</keyword>
<feature type="region of interest" description="Disordered" evidence="8">
    <location>
        <begin position="912"/>
        <end position="935"/>
    </location>
</feature>
<dbReference type="PANTHER" id="PTHR21646">
    <property type="entry name" value="UBIQUITIN CARBOXYL-TERMINAL HYDROLASE"/>
    <property type="match status" value="1"/>
</dbReference>
<protein>
    <recommendedName>
        <fullName evidence="7">Ubiquitin carboxyl-terminal hydrolase</fullName>
        <ecNumber evidence="7">3.4.19.12</ecNumber>
    </recommendedName>
</protein>
<dbReference type="PROSITE" id="PS51283">
    <property type="entry name" value="DUSP"/>
    <property type="match status" value="1"/>
</dbReference>
<comment type="catalytic activity">
    <reaction evidence="1 7">
        <text>Thiol-dependent hydrolysis of ester, thioester, amide, peptide and isopeptide bonds formed by the C-terminal Gly of ubiquitin (a 76-residue protein attached to proteins as an intracellular targeting signal).</text>
        <dbReference type="EC" id="3.4.19.12"/>
    </reaction>
</comment>
<dbReference type="InterPro" id="IPR050185">
    <property type="entry name" value="Ub_carboxyl-term_hydrolase"/>
</dbReference>
<dbReference type="GO" id="GO:0004843">
    <property type="term" value="F:cysteine-type deubiquitinase activity"/>
    <property type="evidence" value="ECO:0007669"/>
    <property type="project" value="UniProtKB-UniRule"/>
</dbReference>
<dbReference type="InterPro" id="IPR001394">
    <property type="entry name" value="Peptidase_C19_UCH"/>
</dbReference>
<evidence type="ECO:0000313" key="12">
    <source>
        <dbReference type="Proteomes" id="UP000699462"/>
    </source>
</evidence>
<feature type="region of interest" description="Disordered" evidence="8">
    <location>
        <begin position="635"/>
        <end position="654"/>
    </location>
</feature>
<dbReference type="PROSITE" id="PS00972">
    <property type="entry name" value="USP_1"/>
    <property type="match status" value="1"/>
</dbReference>